<evidence type="ECO:0000313" key="1">
    <source>
        <dbReference type="EMBL" id="UZD53571.1"/>
    </source>
</evidence>
<gene>
    <name evidence="1" type="ORF">OMP39_07575</name>
</gene>
<sequence>MMRCFDVCNGDADGLCAVLQWRLERPAPATLVTGLKRDIALLERVPAGPGDEVLVCDLSMQRNRAALTRLLAAGARVRYFDHHAAGEIPQHPGLEVHLDAGSGVCTCVLMDRHLQGRRRAWAAVGAFGDNLQEVGHRLAVEAGLSDAQCEQLQELGRSINYNAYGESESDVHVAPAVLYGILSRHENPLEAVRSEPVLRELRELRAADLNRARASSPLLEGDRASVHLLPDAAWSRRVVGTFANDLATAYPDRAHAVLVETASGGGWRVSVRAPLSSPSGADELCRRFGGSGRTGAAGIDLLPRSRLADFLDAFLSQRWGQHHPGFDISHACGGGAGPS</sequence>
<name>A0ABY6MNS4_9BURK</name>
<evidence type="ECO:0008006" key="3">
    <source>
        <dbReference type="Google" id="ProtNLM"/>
    </source>
</evidence>
<dbReference type="SUPFAM" id="SSF64182">
    <property type="entry name" value="DHH phosphoesterases"/>
    <property type="match status" value="1"/>
</dbReference>
<protein>
    <recommendedName>
        <fullName evidence="3">Acetyltransferase</fullName>
    </recommendedName>
</protein>
<organism evidence="1 2">
    <name type="scientific">Caldimonas aquatica</name>
    <dbReference type="NCBI Taxonomy" id="376175"/>
    <lineage>
        <taxon>Bacteria</taxon>
        <taxon>Pseudomonadati</taxon>
        <taxon>Pseudomonadota</taxon>
        <taxon>Betaproteobacteria</taxon>
        <taxon>Burkholderiales</taxon>
        <taxon>Sphaerotilaceae</taxon>
        <taxon>Caldimonas</taxon>
    </lineage>
</organism>
<accession>A0ABY6MNS4</accession>
<dbReference type="Proteomes" id="UP001163266">
    <property type="component" value="Chromosome"/>
</dbReference>
<dbReference type="InterPro" id="IPR038763">
    <property type="entry name" value="DHH_sf"/>
</dbReference>
<evidence type="ECO:0000313" key="2">
    <source>
        <dbReference type="Proteomes" id="UP001163266"/>
    </source>
</evidence>
<dbReference type="RefSeq" id="WP_264891154.1">
    <property type="nucleotide sequence ID" value="NZ_CP110257.1"/>
</dbReference>
<reference evidence="1" key="1">
    <citation type="submission" date="2022-10" db="EMBL/GenBank/DDBJ databases">
        <title>Complete genome sequence of Schlegelella aquatica LMG 23380.</title>
        <authorList>
            <person name="Musilova J."/>
            <person name="Kourilova X."/>
            <person name="Bezdicek M."/>
            <person name="Hermankova K."/>
            <person name="Obruca S."/>
            <person name="Sedlar K."/>
        </authorList>
    </citation>
    <scope>NUCLEOTIDE SEQUENCE</scope>
    <source>
        <strain evidence="1">LMG 23380</strain>
    </source>
</reference>
<proteinExistence type="predicted"/>
<keyword evidence="2" id="KW-1185">Reference proteome</keyword>
<dbReference type="EMBL" id="CP110257">
    <property type="protein sequence ID" value="UZD53571.1"/>
    <property type="molecule type" value="Genomic_DNA"/>
</dbReference>